<feature type="region of interest" description="Disordered" evidence="12">
    <location>
        <begin position="781"/>
        <end position="902"/>
    </location>
</feature>
<dbReference type="CDD" id="cd04709">
    <property type="entry name" value="BAH_MTA"/>
    <property type="match status" value="1"/>
</dbReference>
<dbReference type="CDD" id="cd11661">
    <property type="entry name" value="SANT_MTA3_like"/>
    <property type="match status" value="1"/>
</dbReference>
<dbReference type="Pfam" id="PF00249">
    <property type="entry name" value="Myb_DNA-binding"/>
    <property type="match status" value="1"/>
</dbReference>
<dbReference type="GO" id="GO:0043565">
    <property type="term" value="F:sequence-specific DNA binding"/>
    <property type="evidence" value="ECO:0007669"/>
    <property type="project" value="InterPro"/>
</dbReference>
<dbReference type="SMART" id="SM00717">
    <property type="entry name" value="SANT"/>
    <property type="match status" value="1"/>
</dbReference>
<evidence type="ECO:0000256" key="6">
    <source>
        <dbReference type="ARBA" id="ARBA00022833"/>
    </source>
</evidence>
<dbReference type="Gene3D" id="1.10.10.60">
    <property type="entry name" value="Homeodomain-like"/>
    <property type="match status" value="1"/>
</dbReference>
<evidence type="ECO:0000256" key="5">
    <source>
        <dbReference type="ARBA" id="ARBA00022771"/>
    </source>
</evidence>
<dbReference type="GO" id="GO:0016581">
    <property type="term" value="C:NuRD complex"/>
    <property type="evidence" value="ECO:0007669"/>
    <property type="project" value="TreeGrafter"/>
</dbReference>
<evidence type="ECO:0000259" key="14">
    <source>
        <dbReference type="PROSITE" id="PS51156"/>
    </source>
</evidence>
<dbReference type="PANTHER" id="PTHR10865">
    <property type="entry name" value="METASTASIS-ASSOCIATED PROTEIN AND MESODERM INDUCTION EARLY RESPONSE PROTEIN"/>
    <property type="match status" value="1"/>
</dbReference>
<reference evidence="16" key="1">
    <citation type="submission" date="2017-11" db="EMBL/GenBank/DDBJ databases">
        <title>The sensing device of the deep-sea amphipod.</title>
        <authorList>
            <person name="Kobayashi H."/>
            <person name="Nagahama T."/>
            <person name="Arai W."/>
            <person name="Sasagawa Y."/>
            <person name="Umeda M."/>
            <person name="Hayashi T."/>
            <person name="Nikaido I."/>
            <person name="Watanabe H."/>
            <person name="Oguri K."/>
            <person name="Kitazato H."/>
            <person name="Fujioka K."/>
            <person name="Kido Y."/>
            <person name="Takami H."/>
        </authorList>
    </citation>
    <scope>NUCLEOTIDE SEQUENCE</scope>
    <source>
        <tissue evidence="16">Whole body</tissue>
    </source>
</reference>
<dbReference type="Pfam" id="PF17226">
    <property type="entry name" value="MTA_R1"/>
    <property type="match status" value="1"/>
</dbReference>
<dbReference type="SMART" id="SM00439">
    <property type="entry name" value="BAH"/>
    <property type="match status" value="1"/>
</dbReference>
<dbReference type="InterPro" id="IPR043151">
    <property type="entry name" value="BAH_sf"/>
</dbReference>
<dbReference type="InterPro" id="IPR000679">
    <property type="entry name" value="Znf_GATA"/>
</dbReference>
<dbReference type="GO" id="GO:0008270">
    <property type="term" value="F:zinc ion binding"/>
    <property type="evidence" value="ECO:0007669"/>
    <property type="project" value="UniProtKB-KW"/>
</dbReference>
<dbReference type="PROSITE" id="PS51156">
    <property type="entry name" value="ELM2"/>
    <property type="match status" value="1"/>
</dbReference>
<feature type="domain" description="ELM2" evidence="14">
    <location>
        <begin position="319"/>
        <end position="431"/>
    </location>
</feature>
<feature type="compositionally biased region" description="Polar residues" evidence="12">
    <location>
        <begin position="223"/>
        <end position="247"/>
    </location>
</feature>
<keyword evidence="9" id="KW-0238">DNA-binding</keyword>
<dbReference type="InterPro" id="IPR009057">
    <property type="entry name" value="Homeodomain-like_sf"/>
</dbReference>
<dbReference type="AlphaFoldDB" id="A0A6A7FUY4"/>
<dbReference type="SMART" id="SM01189">
    <property type="entry name" value="ELM2"/>
    <property type="match status" value="1"/>
</dbReference>
<name>A0A6A7FUY4_9CRUS</name>
<dbReference type="GO" id="GO:0003682">
    <property type="term" value="F:chromatin binding"/>
    <property type="evidence" value="ECO:0007669"/>
    <property type="project" value="InterPro"/>
</dbReference>
<feature type="region of interest" description="Disordered" evidence="12">
    <location>
        <begin position="68"/>
        <end position="254"/>
    </location>
</feature>
<dbReference type="FunFam" id="4.10.1240.50:FF:000001">
    <property type="entry name" value="Metastasis-associated 1 family, member 3"/>
    <property type="match status" value="1"/>
</dbReference>
<feature type="compositionally biased region" description="Pro residues" evidence="12">
    <location>
        <begin position="877"/>
        <end position="886"/>
    </location>
</feature>
<keyword evidence="4" id="KW-0479">Metal-binding</keyword>
<organism evidence="16">
    <name type="scientific">Hirondellea gigas</name>
    <dbReference type="NCBI Taxonomy" id="1518452"/>
    <lineage>
        <taxon>Eukaryota</taxon>
        <taxon>Metazoa</taxon>
        <taxon>Ecdysozoa</taxon>
        <taxon>Arthropoda</taxon>
        <taxon>Crustacea</taxon>
        <taxon>Multicrustacea</taxon>
        <taxon>Malacostraca</taxon>
        <taxon>Eumalacostraca</taxon>
        <taxon>Peracarida</taxon>
        <taxon>Amphipoda</taxon>
        <taxon>Amphilochidea</taxon>
        <taxon>Lysianassida</taxon>
        <taxon>Lysianassidira</taxon>
        <taxon>Lysianassoidea</taxon>
        <taxon>Lysianassidae</taxon>
        <taxon>Hirondellea</taxon>
    </lineage>
</organism>
<dbReference type="Gene3D" id="4.10.1240.50">
    <property type="match status" value="1"/>
</dbReference>
<evidence type="ECO:0000313" key="16">
    <source>
        <dbReference type="EMBL" id="LAC22401.1"/>
    </source>
</evidence>
<evidence type="ECO:0000259" key="13">
    <source>
        <dbReference type="PROSITE" id="PS51038"/>
    </source>
</evidence>
<sequence length="1071" mass="115268">MTNNMYRVGDYVYFETSSGSPYQIRRIEELIKTPAGNVEAKVMCFYRRRDIPSHLLALANLKHHSGLDDDGDGDDGDPTAALCNTTGHYPHLQQSSHTRLLGGTLGSPTSATSSRASAVLQSHSNNTTTNNSISSSSATITATSTTASVDRLPSSSATINASTPTQPTTTSSSSTSSAVEDRLSNSNSTSSTTTTTTTSISSASSDSITNSTSTNNGTSAASPTLNNVERPSRSPSLPTNNNSNDRGSLTEDQRHQLRHRELFLTRQIETLPATHIRGKCAVTLLNETETLSSYVTKEDTFFYSLVYDPQAKTLLADKGEIRIGPKYQAEVQEKLKDGVSDGRVMNELEELVWTPHSNGLIDRQIDQFLVVSRSVGTFARALDCSSSVKQPSLHMSAAAASRDVTLFEAMSLLHKQQYDLSRALSCLVPGTGPLLCRDQMEEWAASEANLFEEALDKYGKDFNDIRQDFLPWKTLKNIIEYYYMWKTTDRYVQQKRVKAVEAESKLKQVYIPNYNKPNSSAIANTVKAAGLVNGNANGASQAVACEGCSVGNSNQWYSWGPAQKQSRLCADCWGYWKKLGGLKKASRSAKEEEEAGMRPVVKTRNAFYIHTSPALRVMRRLACNTLRRRRAARNPTSPINATLVRQESLVRLGGRTLDSFTPWLKQLASLGGGAGSGTLKDVALKLGQLDTYCPPWLHVPANKKRGTAALLLQHRTLPIYHHSNSNSAVAIMGVSSRQSHMSYPIMKSPITSDGNYGISAGGGTQGEIPLLSSQHHLLKRRPHQETNGTEGAPPSKRAKESSDPPLDPYRLSQLGVNPPPGLTVTPIGMNGGTNTPPPPSNMSSTTIAAHSNSSSISGSAARLSSSAVQHQQQNTGTPPPTPPPPYHSTHHNTTSATLSNNNGAAGLTSVTVGGASVTALPTPVNAAGQLSQLQHAGGGRAKMATMSRLSGRPRIISWMDAPDDVYFYSTAAIKNQRRSLTIVELKRAARRPWRRLLQLPLSLQQQQQQQMVHASQIVQQTTAAGTISTQQQASVQMAASVGGAAVAAAGGLNMSATVSPITIAPHLTALD</sequence>
<feature type="compositionally biased region" description="Low complexity" evidence="12">
    <location>
        <begin position="107"/>
        <end position="148"/>
    </location>
</feature>
<feature type="compositionally biased region" description="Low complexity" evidence="12">
    <location>
        <begin position="162"/>
        <end position="177"/>
    </location>
</feature>
<evidence type="ECO:0000256" key="10">
    <source>
        <dbReference type="ARBA" id="ARBA00023242"/>
    </source>
</evidence>
<feature type="compositionally biased region" description="Acidic residues" evidence="12">
    <location>
        <begin position="68"/>
        <end position="77"/>
    </location>
</feature>
<dbReference type="EMBL" id="IACT01003151">
    <property type="protein sequence ID" value="LAC22401.1"/>
    <property type="molecule type" value="mRNA"/>
</dbReference>
<evidence type="ECO:0000256" key="1">
    <source>
        <dbReference type="ARBA" id="ARBA00004123"/>
    </source>
</evidence>
<dbReference type="InterPro" id="IPR001005">
    <property type="entry name" value="SANT/Myb"/>
</dbReference>
<accession>A0A6A7FUY4</accession>
<dbReference type="FunFam" id="1.10.10.60:FF:000012">
    <property type="entry name" value="Metastasis-associated 1 family, member 3"/>
    <property type="match status" value="1"/>
</dbReference>
<feature type="domain" description="SANT" evidence="15">
    <location>
        <begin position="438"/>
        <end position="490"/>
    </location>
</feature>
<proteinExistence type="evidence at transcript level"/>
<dbReference type="Pfam" id="PF01448">
    <property type="entry name" value="ELM2"/>
    <property type="match status" value="1"/>
</dbReference>
<feature type="compositionally biased region" description="Low complexity" evidence="12">
    <location>
        <begin position="841"/>
        <end position="876"/>
    </location>
</feature>
<evidence type="ECO:0000256" key="7">
    <source>
        <dbReference type="ARBA" id="ARBA00022843"/>
    </source>
</evidence>
<protein>
    <submittedName>
        <fullName evidence="16">Metastasis-associated protein MTA1-like</fullName>
    </submittedName>
</protein>
<dbReference type="PROSITE" id="PS51293">
    <property type="entry name" value="SANT"/>
    <property type="match status" value="1"/>
</dbReference>
<keyword evidence="7" id="KW-0832">Ubl conjugation</keyword>
<comment type="subcellular location">
    <subcellularLocation>
        <location evidence="1">Nucleus</location>
    </subcellularLocation>
</comment>
<evidence type="ECO:0000256" key="4">
    <source>
        <dbReference type="ARBA" id="ARBA00022723"/>
    </source>
</evidence>
<evidence type="ECO:0000259" key="15">
    <source>
        <dbReference type="PROSITE" id="PS51293"/>
    </source>
</evidence>
<evidence type="ECO:0000256" key="9">
    <source>
        <dbReference type="ARBA" id="ARBA00023125"/>
    </source>
</evidence>
<dbReference type="InterPro" id="IPR040138">
    <property type="entry name" value="MIER/MTA"/>
</dbReference>
<keyword evidence="3" id="KW-0597">Phosphoprotein</keyword>
<keyword evidence="10" id="KW-0539">Nucleus</keyword>
<keyword evidence="5" id="KW-0863">Zinc-finger</keyword>
<evidence type="ECO:0000256" key="2">
    <source>
        <dbReference type="ARBA" id="ARBA00022499"/>
    </source>
</evidence>
<keyword evidence="2" id="KW-1017">Isopeptide bond</keyword>
<evidence type="ECO:0000256" key="12">
    <source>
        <dbReference type="SAM" id="MobiDB-lite"/>
    </source>
</evidence>
<evidence type="ECO:0000256" key="8">
    <source>
        <dbReference type="ARBA" id="ARBA00022990"/>
    </source>
</evidence>
<feature type="domain" description="BAH" evidence="13">
    <location>
        <begin position="4"/>
        <end position="318"/>
    </location>
</feature>
<dbReference type="InterPro" id="IPR001025">
    <property type="entry name" value="BAH_dom"/>
</dbReference>
<feature type="compositionally biased region" description="Polar residues" evidence="12">
    <location>
        <begin position="82"/>
        <end position="98"/>
    </location>
</feature>
<dbReference type="PANTHER" id="PTHR10865:SF29">
    <property type="entry name" value="METASTASIS ASSOCIATED 1-LIKE, ISOFORM D"/>
    <property type="match status" value="1"/>
</dbReference>
<dbReference type="GO" id="GO:0003714">
    <property type="term" value="F:transcription corepressor activity"/>
    <property type="evidence" value="ECO:0007669"/>
    <property type="project" value="TreeGrafter"/>
</dbReference>
<dbReference type="PROSITE" id="PS51038">
    <property type="entry name" value="BAH"/>
    <property type="match status" value="1"/>
</dbReference>
<dbReference type="InterPro" id="IPR035170">
    <property type="entry name" value="MTA1_R1"/>
</dbReference>
<dbReference type="GO" id="GO:0000122">
    <property type="term" value="P:negative regulation of transcription by RNA polymerase II"/>
    <property type="evidence" value="ECO:0007669"/>
    <property type="project" value="TreeGrafter"/>
</dbReference>
<dbReference type="Pfam" id="PF01426">
    <property type="entry name" value="BAH"/>
    <property type="match status" value="2"/>
</dbReference>
<dbReference type="FunFam" id="2.30.30.490:FF:000001">
    <property type="entry name" value="Metastasis-associated 1 family, member 3"/>
    <property type="match status" value="1"/>
</dbReference>
<dbReference type="GO" id="GO:0042826">
    <property type="term" value="F:histone deacetylase binding"/>
    <property type="evidence" value="ECO:0007669"/>
    <property type="project" value="TreeGrafter"/>
</dbReference>
<feature type="compositionally biased region" description="Low complexity" evidence="12">
    <location>
        <begin position="825"/>
        <end position="834"/>
    </location>
</feature>
<evidence type="ECO:0000256" key="11">
    <source>
        <dbReference type="ARBA" id="ARBA00093454"/>
    </source>
</evidence>
<dbReference type="InterPro" id="IPR017884">
    <property type="entry name" value="SANT_dom"/>
</dbReference>
<comment type="similarity">
    <text evidence="11">Belongs to the metastasis-associated protein family.</text>
</comment>
<dbReference type="GO" id="GO:0003713">
    <property type="term" value="F:transcription coactivator activity"/>
    <property type="evidence" value="ECO:0007669"/>
    <property type="project" value="TreeGrafter"/>
</dbReference>
<dbReference type="SUPFAM" id="SSF46689">
    <property type="entry name" value="Homeodomain-like"/>
    <property type="match status" value="1"/>
</dbReference>
<dbReference type="SMART" id="SM00401">
    <property type="entry name" value="ZnF_GATA"/>
    <property type="match status" value="1"/>
</dbReference>
<keyword evidence="6" id="KW-0862">Zinc</keyword>
<dbReference type="Gene3D" id="2.30.30.490">
    <property type="match status" value="2"/>
</dbReference>
<feature type="compositionally biased region" description="Low complexity" evidence="12">
    <location>
        <begin position="184"/>
        <end position="222"/>
    </location>
</feature>
<evidence type="ECO:0000256" key="3">
    <source>
        <dbReference type="ARBA" id="ARBA00022553"/>
    </source>
</evidence>
<dbReference type="InterPro" id="IPR000949">
    <property type="entry name" value="ELM2_dom"/>
</dbReference>
<keyword evidence="8" id="KW-0007">Acetylation</keyword>